<feature type="non-terminal residue" evidence="1">
    <location>
        <position position="1"/>
    </location>
</feature>
<keyword evidence="2" id="KW-1185">Reference proteome</keyword>
<dbReference type="EMBL" id="JBAHYK010000419">
    <property type="protein sequence ID" value="KAL0574201.1"/>
    <property type="molecule type" value="Genomic_DNA"/>
</dbReference>
<organism evidence="1 2">
    <name type="scientific">Marasmius crinis-equi</name>
    <dbReference type="NCBI Taxonomy" id="585013"/>
    <lineage>
        <taxon>Eukaryota</taxon>
        <taxon>Fungi</taxon>
        <taxon>Dikarya</taxon>
        <taxon>Basidiomycota</taxon>
        <taxon>Agaricomycotina</taxon>
        <taxon>Agaricomycetes</taxon>
        <taxon>Agaricomycetidae</taxon>
        <taxon>Agaricales</taxon>
        <taxon>Marasmiineae</taxon>
        <taxon>Marasmiaceae</taxon>
        <taxon>Marasmius</taxon>
    </lineage>
</organism>
<evidence type="ECO:0000313" key="2">
    <source>
        <dbReference type="Proteomes" id="UP001465976"/>
    </source>
</evidence>
<gene>
    <name evidence="1" type="ORF">V5O48_007742</name>
</gene>
<accession>A0ABR3FG93</accession>
<feature type="non-terminal residue" evidence="1">
    <location>
        <position position="55"/>
    </location>
</feature>
<comment type="caution">
    <text evidence="1">The sequence shown here is derived from an EMBL/GenBank/DDBJ whole genome shotgun (WGS) entry which is preliminary data.</text>
</comment>
<sequence length="55" mass="6052">PVSLSFNDCFDSRRGNESQKLTVSHVYGQVIETSDSDSYLNLTVIGSANQELLDT</sequence>
<dbReference type="Proteomes" id="UP001465976">
    <property type="component" value="Unassembled WGS sequence"/>
</dbReference>
<name>A0ABR3FG93_9AGAR</name>
<protein>
    <submittedName>
        <fullName evidence="1">Uncharacterized protein</fullName>
    </submittedName>
</protein>
<proteinExistence type="predicted"/>
<reference evidence="1 2" key="1">
    <citation type="submission" date="2024-02" db="EMBL/GenBank/DDBJ databases">
        <title>A draft genome for the cacao thread blight pathogen Marasmius crinis-equi.</title>
        <authorList>
            <person name="Cohen S.P."/>
            <person name="Baruah I.K."/>
            <person name="Amoako-Attah I."/>
            <person name="Bukari Y."/>
            <person name="Meinhardt L.W."/>
            <person name="Bailey B.A."/>
        </authorList>
    </citation>
    <scope>NUCLEOTIDE SEQUENCE [LARGE SCALE GENOMIC DNA]</scope>
    <source>
        <strain evidence="1 2">GH-76</strain>
    </source>
</reference>
<evidence type="ECO:0000313" key="1">
    <source>
        <dbReference type="EMBL" id="KAL0574201.1"/>
    </source>
</evidence>